<reference evidence="2 3" key="2">
    <citation type="submission" date="2015-01" db="EMBL/GenBank/DDBJ databases">
        <authorList>
            <consortium name="NBRP consortium"/>
            <person name="Sawabe T."/>
            <person name="Meirelles P."/>
            <person name="Feng G."/>
            <person name="Sayaka M."/>
            <person name="Hattori M."/>
            <person name="Ohkuma M."/>
        </authorList>
    </citation>
    <scope>NUCLEOTIDE SEQUENCE [LARGE SCALE GENOMIC DNA]</scope>
    <source>
        <strain evidence="3">JCM 19231</strain>
    </source>
</reference>
<keyword evidence="3" id="KW-1185">Reference proteome</keyword>
<dbReference type="InterPro" id="IPR050768">
    <property type="entry name" value="UPF0353/GerABKA_families"/>
</dbReference>
<accession>A0A0B8NXJ2</accession>
<name>A0A0B8NXJ2_9VIBR</name>
<proteinExistence type="predicted"/>
<reference evidence="2 3" key="1">
    <citation type="submission" date="2015-01" db="EMBL/GenBank/DDBJ databases">
        <title>Vibrio sp. C1 JCM 19231 whole genome shotgun sequence.</title>
        <authorList>
            <person name="Sawabe T."/>
            <person name="Meirelles P."/>
            <person name="Feng G."/>
            <person name="Sayaka M."/>
            <person name="Hattori M."/>
            <person name="Ohkuma M."/>
        </authorList>
    </citation>
    <scope>NUCLEOTIDE SEQUENCE [LARGE SCALE GENOMIC DNA]</scope>
    <source>
        <strain evidence="3">JCM 19231</strain>
    </source>
</reference>
<dbReference type="InterPro" id="IPR036465">
    <property type="entry name" value="vWFA_dom_sf"/>
</dbReference>
<dbReference type="Gene3D" id="3.40.50.410">
    <property type="entry name" value="von Willebrand factor, type A domain"/>
    <property type="match status" value="1"/>
</dbReference>
<dbReference type="EMBL" id="BBRZ01000135">
    <property type="protein sequence ID" value="GAM59270.1"/>
    <property type="molecule type" value="Genomic_DNA"/>
</dbReference>
<evidence type="ECO:0000259" key="1">
    <source>
        <dbReference type="Pfam" id="PF13519"/>
    </source>
</evidence>
<sequence length="298" mass="32880">MGEIINQLSLQNLANFHFMRPFWLLAILPLAFFCRQLSKKDNTLAQWQGVMSKNMVEHLTVNPDGKRKVTPKKAFTLFAFIATVVMAGPTWKQETSPLFEDNSELIIALDVSMQGQDLAPSRLVRAKQKISQLLEMRGDAKSGLIIFGGSAHVAMPVTKDRALAAYFLDALEPNLLPEKTSKPDTVLAPIDKLLSQSKAPSTVLIVTDKTEPEAIEAFEQKFTDLKHQVVVWAIGESGLSQSELTQLETLAKSGNGSLVQFTHDDSDVKSVNSEIENNLFAVQDNDQLGMTQVTGCCF</sequence>
<comment type="caution">
    <text evidence="2">The sequence shown here is derived from an EMBL/GenBank/DDBJ whole genome shotgun (WGS) entry which is preliminary data.</text>
</comment>
<protein>
    <submittedName>
        <fullName evidence="2">BatA protein</fullName>
    </submittedName>
</protein>
<evidence type="ECO:0000313" key="3">
    <source>
        <dbReference type="Proteomes" id="UP000031671"/>
    </source>
</evidence>
<dbReference type="AlphaFoldDB" id="A0A0B8NXJ2"/>
<dbReference type="PANTHER" id="PTHR22550:SF14">
    <property type="entry name" value="VWFA DOMAIN-CONTAINING PROTEIN"/>
    <property type="match status" value="1"/>
</dbReference>
<dbReference type="PANTHER" id="PTHR22550">
    <property type="entry name" value="SPORE GERMINATION PROTEIN"/>
    <property type="match status" value="1"/>
</dbReference>
<feature type="domain" description="VWFA" evidence="1">
    <location>
        <begin position="106"/>
        <end position="209"/>
    </location>
</feature>
<organism evidence="2 3">
    <name type="scientific">Vibrio ishigakensis</name>
    <dbReference type="NCBI Taxonomy" id="1481914"/>
    <lineage>
        <taxon>Bacteria</taxon>
        <taxon>Pseudomonadati</taxon>
        <taxon>Pseudomonadota</taxon>
        <taxon>Gammaproteobacteria</taxon>
        <taxon>Vibrionales</taxon>
        <taxon>Vibrionaceae</taxon>
        <taxon>Vibrio</taxon>
    </lineage>
</organism>
<dbReference type="InterPro" id="IPR002035">
    <property type="entry name" value="VWF_A"/>
</dbReference>
<dbReference type="Pfam" id="PF13519">
    <property type="entry name" value="VWA_2"/>
    <property type="match status" value="1"/>
</dbReference>
<dbReference type="SUPFAM" id="SSF53300">
    <property type="entry name" value="vWA-like"/>
    <property type="match status" value="1"/>
</dbReference>
<dbReference type="Proteomes" id="UP000031671">
    <property type="component" value="Unassembled WGS sequence"/>
</dbReference>
<evidence type="ECO:0000313" key="2">
    <source>
        <dbReference type="EMBL" id="GAM59270.1"/>
    </source>
</evidence>
<gene>
    <name evidence="2" type="ORF">JCM19231_4735</name>
</gene>